<dbReference type="GO" id="GO:0016773">
    <property type="term" value="F:phosphotransferase activity, alcohol group as acceptor"/>
    <property type="evidence" value="ECO:0007669"/>
    <property type="project" value="InterPro"/>
</dbReference>
<evidence type="ECO:0000313" key="1">
    <source>
        <dbReference type="EMBL" id="TYL54551.1"/>
    </source>
</evidence>
<dbReference type="AlphaFoldDB" id="A0A5S4VB31"/>
<dbReference type="EMBL" id="VSSB01000001">
    <property type="protein sequence ID" value="TYL54551.1"/>
    <property type="molecule type" value="Genomic_DNA"/>
</dbReference>
<proteinExistence type="predicted"/>
<gene>
    <name evidence="1" type="ORF">FYC51_02650</name>
</gene>
<dbReference type="Proteomes" id="UP000325243">
    <property type="component" value="Unassembled WGS sequence"/>
</dbReference>
<reference evidence="1 2" key="1">
    <citation type="submission" date="2019-08" db="EMBL/GenBank/DDBJ databases">
        <authorList>
            <person name="Hu J."/>
        </authorList>
    </citation>
    <scope>NUCLEOTIDE SEQUENCE [LARGE SCALE GENOMIC DNA]</scope>
    <source>
        <strain evidence="1 2">NEAU-184</strain>
    </source>
</reference>
<protein>
    <recommendedName>
        <fullName evidence="3">3'-kinase</fullName>
    </recommendedName>
</protein>
<sequence length="278" mass="30376">MNPGYAADVEWLRRWRLRPEGDPRTTASSLLIRARTETGDPVMLKIAHSEEEARGSELLAALDGHGVARVLRREGEATLVERATGGRNLVRMVRAGRDDEATRIICEVAKPIHEATADVLASASPPELIDLPTWFRHLFAYADDFGAFHRRGADIAHALLDDPRDETVLHGDLHHGNVLDFGERGWLAIDPKGLLGEAAFDACNVLTNPSHERALAPGRLERQFAVVLATTGIPPERMARWFVAWCALSSTWFALDDDPGLAASATTLGERALGLVSS</sequence>
<dbReference type="Pfam" id="PF04655">
    <property type="entry name" value="APH_6_hur"/>
    <property type="match status" value="1"/>
</dbReference>
<comment type="caution">
    <text evidence="1">The sequence shown here is derived from an EMBL/GenBank/DDBJ whole genome shotgun (WGS) entry which is preliminary data.</text>
</comment>
<organism evidence="1 2">
    <name type="scientific">Agromyces mariniharenae</name>
    <dbReference type="NCBI Taxonomy" id="2604423"/>
    <lineage>
        <taxon>Bacteria</taxon>
        <taxon>Bacillati</taxon>
        <taxon>Actinomycetota</taxon>
        <taxon>Actinomycetes</taxon>
        <taxon>Micrococcales</taxon>
        <taxon>Microbacteriaceae</taxon>
        <taxon>Agromyces</taxon>
    </lineage>
</organism>
<dbReference type="InterPro" id="IPR006748">
    <property type="entry name" value="NH2Glyco/OHUrea_AB-resist_kin"/>
</dbReference>
<name>A0A5S4VB31_9MICO</name>
<dbReference type="GO" id="GO:0019748">
    <property type="term" value="P:secondary metabolic process"/>
    <property type="evidence" value="ECO:0007669"/>
    <property type="project" value="InterPro"/>
</dbReference>
<accession>A0A5S4VB31</accession>
<dbReference type="InterPro" id="IPR011009">
    <property type="entry name" value="Kinase-like_dom_sf"/>
</dbReference>
<evidence type="ECO:0008006" key="3">
    <source>
        <dbReference type="Google" id="ProtNLM"/>
    </source>
</evidence>
<dbReference type="SUPFAM" id="SSF56112">
    <property type="entry name" value="Protein kinase-like (PK-like)"/>
    <property type="match status" value="1"/>
</dbReference>
<keyword evidence="2" id="KW-1185">Reference proteome</keyword>
<evidence type="ECO:0000313" key="2">
    <source>
        <dbReference type="Proteomes" id="UP000325243"/>
    </source>
</evidence>